<keyword evidence="3" id="KW-1185">Reference proteome</keyword>
<dbReference type="HOGENOM" id="CLU_1676541_0_0_0"/>
<dbReference type="AlphaFoldDB" id="F0SHQ8"/>
<sequence length="157" mass="17573">MIVAEDRSCPIPQRPRISIDPEQRTIQFEWCHVSRSFFSAGFQQSYVCSFDDITGTADFLHGSHKAPVTRIILAAGRLISIHVSPKQLASTFVYTETGRCRMFASWYGFEEVRDQLAEIAPGQARIPLSEDIRLIPLYVLGLIVVVCGIILGLLEFG</sequence>
<keyword evidence="1" id="KW-1133">Transmembrane helix</keyword>
<protein>
    <submittedName>
        <fullName evidence="2">Uncharacterized protein</fullName>
    </submittedName>
</protein>
<dbReference type="OrthoDB" id="9952614at2"/>
<evidence type="ECO:0000313" key="2">
    <source>
        <dbReference type="EMBL" id="ADY59538.1"/>
    </source>
</evidence>
<keyword evidence="1" id="KW-0472">Membrane</keyword>
<dbReference type="RefSeq" id="WP_013628265.1">
    <property type="nucleotide sequence ID" value="NC_015174.1"/>
</dbReference>
<dbReference type="EMBL" id="CP002546">
    <property type="protein sequence ID" value="ADY59538.1"/>
    <property type="molecule type" value="Genomic_DNA"/>
</dbReference>
<accession>F0SHQ8</accession>
<dbReference type="STRING" id="756272.Plabr_1929"/>
<gene>
    <name evidence="2" type="ordered locus">Plabr_1929</name>
</gene>
<keyword evidence="1" id="KW-0812">Transmembrane</keyword>
<feature type="transmembrane region" description="Helical" evidence="1">
    <location>
        <begin position="135"/>
        <end position="154"/>
    </location>
</feature>
<dbReference type="Proteomes" id="UP000006860">
    <property type="component" value="Chromosome"/>
</dbReference>
<reference evidence="3" key="1">
    <citation type="submission" date="2011-02" db="EMBL/GenBank/DDBJ databases">
        <title>The complete genome of Planctomyces brasiliensis DSM 5305.</title>
        <authorList>
            <person name="Lucas S."/>
            <person name="Copeland A."/>
            <person name="Lapidus A."/>
            <person name="Bruce D."/>
            <person name="Goodwin L."/>
            <person name="Pitluck S."/>
            <person name="Kyrpides N."/>
            <person name="Mavromatis K."/>
            <person name="Pagani I."/>
            <person name="Ivanova N."/>
            <person name="Ovchinnikova G."/>
            <person name="Lu M."/>
            <person name="Detter J.C."/>
            <person name="Han C."/>
            <person name="Land M."/>
            <person name="Hauser L."/>
            <person name="Markowitz V."/>
            <person name="Cheng J.-F."/>
            <person name="Hugenholtz P."/>
            <person name="Woyke T."/>
            <person name="Wu D."/>
            <person name="Tindall B."/>
            <person name="Pomrenke H.G."/>
            <person name="Brambilla E."/>
            <person name="Klenk H.-P."/>
            <person name="Eisen J.A."/>
        </authorList>
    </citation>
    <scope>NUCLEOTIDE SEQUENCE [LARGE SCALE GENOMIC DNA]</scope>
    <source>
        <strain evidence="3">ATCC 49424 / DSM 5305 / JCM 21570 / NBRC 103401 / IFAM 1448</strain>
    </source>
</reference>
<organism evidence="2 3">
    <name type="scientific">Rubinisphaera brasiliensis (strain ATCC 49424 / DSM 5305 / JCM 21570 / IAM 15109 / NBRC 103401 / IFAM 1448)</name>
    <name type="common">Planctomyces brasiliensis</name>
    <dbReference type="NCBI Taxonomy" id="756272"/>
    <lineage>
        <taxon>Bacteria</taxon>
        <taxon>Pseudomonadati</taxon>
        <taxon>Planctomycetota</taxon>
        <taxon>Planctomycetia</taxon>
        <taxon>Planctomycetales</taxon>
        <taxon>Planctomycetaceae</taxon>
        <taxon>Rubinisphaera</taxon>
    </lineage>
</organism>
<evidence type="ECO:0000313" key="3">
    <source>
        <dbReference type="Proteomes" id="UP000006860"/>
    </source>
</evidence>
<proteinExistence type="predicted"/>
<evidence type="ECO:0000256" key="1">
    <source>
        <dbReference type="SAM" id="Phobius"/>
    </source>
</evidence>
<name>F0SHQ8_RUBBR</name>
<dbReference type="KEGG" id="pbs:Plabr_1929"/>